<proteinExistence type="inferred from homology"/>
<evidence type="ECO:0000256" key="2">
    <source>
        <dbReference type="ARBA" id="ARBA00022741"/>
    </source>
</evidence>
<accession>A0A915KHL0</accession>
<keyword evidence="2" id="KW-0547">Nucleotide-binding</keyword>
<dbReference type="InterPro" id="IPR033690">
    <property type="entry name" value="Adenylat_kinase_CS"/>
</dbReference>
<evidence type="ECO:0000313" key="5">
    <source>
        <dbReference type="Proteomes" id="UP000887565"/>
    </source>
</evidence>
<dbReference type="PANTHER" id="PTHR23359">
    <property type="entry name" value="NUCLEOTIDE KINASE"/>
    <property type="match status" value="1"/>
</dbReference>
<dbReference type="InterPro" id="IPR027417">
    <property type="entry name" value="P-loop_NTPase"/>
</dbReference>
<dbReference type="GO" id="GO:0005524">
    <property type="term" value="F:ATP binding"/>
    <property type="evidence" value="ECO:0007669"/>
    <property type="project" value="InterPro"/>
</dbReference>
<comment type="similarity">
    <text evidence="4">Belongs to the adenylate kinase family.</text>
</comment>
<dbReference type="Proteomes" id="UP000887565">
    <property type="component" value="Unplaced"/>
</dbReference>
<dbReference type="GO" id="GO:0006139">
    <property type="term" value="P:nucleobase-containing compound metabolic process"/>
    <property type="evidence" value="ECO:0007669"/>
    <property type="project" value="InterPro"/>
</dbReference>
<dbReference type="SUPFAM" id="SSF52540">
    <property type="entry name" value="P-loop containing nucleoside triphosphate hydrolases"/>
    <property type="match status" value="1"/>
</dbReference>
<dbReference type="WBParaSite" id="nRc.2.0.1.t38323-RA">
    <property type="protein sequence ID" value="nRc.2.0.1.t38323-RA"/>
    <property type="gene ID" value="nRc.2.0.1.g38323"/>
</dbReference>
<dbReference type="AlphaFoldDB" id="A0A915KHL0"/>
<evidence type="ECO:0000313" key="6">
    <source>
        <dbReference type="WBParaSite" id="nRc.2.0.1.t38323-RA"/>
    </source>
</evidence>
<dbReference type="Gene3D" id="3.40.50.300">
    <property type="entry name" value="P-loop containing nucleotide triphosphate hydrolases"/>
    <property type="match status" value="1"/>
</dbReference>
<sequence>MVKSKDAKGFLIDGYPRDVVQGQKFEAEIWECSLVVYFDVSDATMTKRLLGRAITSGRIDDNEETIKKRLVTFHSQTKPVVDYYDQKKKLVT</sequence>
<dbReference type="PRINTS" id="PR00094">
    <property type="entry name" value="ADENYLTKNASE"/>
</dbReference>
<evidence type="ECO:0000256" key="4">
    <source>
        <dbReference type="RuleBase" id="RU003330"/>
    </source>
</evidence>
<dbReference type="GO" id="GO:0019205">
    <property type="term" value="F:nucleobase-containing compound kinase activity"/>
    <property type="evidence" value="ECO:0007669"/>
    <property type="project" value="InterPro"/>
</dbReference>
<name>A0A915KHL0_ROMCU</name>
<evidence type="ECO:0000256" key="3">
    <source>
        <dbReference type="ARBA" id="ARBA00022777"/>
    </source>
</evidence>
<keyword evidence="5" id="KW-1185">Reference proteome</keyword>
<keyword evidence="1 4" id="KW-0808">Transferase</keyword>
<dbReference type="OMA" id="HADDCES"/>
<evidence type="ECO:0000256" key="1">
    <source>
        <dbReference type="ARBA" id="ARBA00022679"/>
    </source>
</evidence>
<dbReference type="PROSITE" id="PS00113">
    <property type="entry name" value="ADENYLATE_KINASE"/>
    <property type="match status" value="1"/>
</dbReference>
<protein>
    <submittedName>
        <fullName evidence="6">Adenylate kinase</fullName>
    </submittedName>
</protein>
<reference evidence="6" key="1">
    <citation type="submission" date="2022-11" db="UniProtKB">
        <authorList>
            <consortium name="WormBaseParasite"/>
        </authorList>
    </citation>
    <scope>IDENTIFICATION</scope>
</reference>
<dbReference type="CDD" id="cd01428">
    <property type="entry name" value="ADK"/>
    <property type="match status" value="1"/>
</dbReference>
<dbReference type="Pfam" id="PF00406">
    <property type="entry name" value="ADK"/>
    <property type="match status" value="1"/>
</dbReference>
<dbReference type="InterPro" id="IPR000850">
    <property type="entry name" value="Adenylat/UMP-CMP_kin"/>
</dbReference>
<organism evidence="5 6">
    <name type="scientific">Romanomermis culicivorax</name>
    <name type="common">Nematode worm</name>
    <dbReference type="NCBI Taxonomy" id="13658"/>
    <lineage>
        <taxon>Eukaryota</taxon>
        <taxon>Metazoa</taxon>
        <taxon>Ecdysozoa</taxon>
        <taxon>Nematoda</taxon>
        <taxon>Enoplea</taxon>
        <taxon>Dorylaimia</taxon>
        <taxon>Mermithida</taxon>
        <taxon>Mermithoidea</taxon>
        <taxon>Mermithidae</taxon>
        <taxon>Romanomermis</taxon>
    </lineage>
</organism>
<keyword evidence="3 4" id="KW-0418">Kinase</keyword>